<organism evidence="8 9">
    <name type="scientific">Rhamnella rubrinervis</name>
    <dbReference type="NCBI Taxonomy" id="2594499"/>
    <lineage>
        <taxon>Eukaryota</taxon>
        <taxon>Viridiplantae</taxon>
        <taxon>Streptophyta</taxon>
        <taxon>Embryophyta</taxon>
        <taxon>Tracheophyta</taxon>
        <taxon>Spermatophyta</taxon>
        <taxon>Magnoliopsida</taxon>
        <taxon>eudicotyledons</taxon>
        <taxon>Gunneridae</taxon>
        <taxon>Pentapetalae</taxon>
        <taxon>rosids</taxon>
        <taxon>fabids</taxon>
        <taxon>Rosales</taxon>
        <taxon>Rhamnaceae</taxon>
        <taxon>rhamnoid group</taxon>
        <taxon>Rhamneae</taxon>
        <taxon>Rhamnella</taxon>
    </lineage>
</organism>
<comment type="catalytic activity">
    <reaction evidence="6">
        <text>a 1,2-diacyl-sn-glycero-3-phospho-(1D-myo-inositol 4-phosphate) + ATP = a 1,2-diacyl-sn-glycero-3-phospho-(1D-myo-inositol-4,5-bisphosphate) + ADP + H(+)</text>
        <dbReference type="Rhea" id="RHEA:14425"/>
        <dbReference type="ChEBI" id="CHEBI:15378"/>
        <dbReference type="ChEBI" id="CHEBI:30616"/>
        <dbReference type="ChEBI" id="CHEBI:58178"/>
        <dbReference type="ChEBI" id="CHEBI:58456"/>
        <dbReference type="ChEBI" id="CHEBI:456216"/>
        <dbReference type="EC" id="2.7.1.68"/>
    </reaction>
</comment>
<evidence type="ECO:0000256" key="5">
    <source>
        <dbReference type="ARBA" id="ARBA00022840"/>
    </source>
</evidence>
<keyword evidence="1 6" id="KW-0808">Transferase</keyword>
<evidence type="ECO:0000256" key="2">
    <source>
        <dbReference type="ARBA" id="ARBA00022737"/>
    </source>
</evidence>
<dbReference type="PIRSF" id="PIRSF037274">
    <property type="entry name" value="PIP5K_plant_prd"/>
    <property type="match status" value="1"/>
</dbReference>
<dbReference type="EMBL" id="VOIH02000010">
    <property type="protein sequence ID" value="KAF3435175.1"/>
    <property type="molecule type" value="Genomic_DNA"/>
</dbReference>
<dbReference type="OrthoDB" id="70770at2759"/>
<dbReference type="Pfam" id="PF01504">
    <property type="entry name" value="PIP5K"/>
    <property type="match status" value="1"/>
</dbReference>
<dbReference type="InterPro" id="IPR027483">
    <property type="entry name" value="PInositol-4-P-4/5-kinase_C_sf"/>
</dbReference>
<dbReference type="EC" id="2.7.1.68" evidence="6"/>
<dbReference type="SUPFAM" id="SSF82185">
    <property type="entry name" value="Histone H3 K4-specific methyltransferase SET7/9 N-terminal domain"/>
    <property type="match status" value="1"/>
</dbReference>
<dbReference type="InterPro" id="IPR017163">
    <property type="entry name" value="PIno-4-P-5_kinase_pln"/>
</dbReference>
<dbReference type="InterPro" id="IPR003409">
    <property type="entry name" value="MORN"/>
</dbReference>
<dbReference type="InterPro" id="IPR027484">
    <property type="entry name" value="PInositol-4-P-5-kinase_N"/>
</dbReference>
<dbReference type="GO" id="GO:0046854">
    <property type="term" value="P:phosphatidylinositol phosphate biosynthetic process"/>
    <property type="evidence" value="ECO:0007669"/>
    <property type="project" value="TreeGrafter"/>
</dbReference>
<evidence type="ECO:0000259" key="7">
    <source>
        <dbReference type="PROSITE" id="PS51455"/>
    </source>
</evidence>
<dbReference type="GO" id="GO:0005524">
    <property type="term" value="F:ATP binding"/>
    <property type="evidence" value="ECO:0007669"/>
    <property type="project" value="UniProtKB-UniRule"/>
</dbReference>
<dbReference type="InterPro" id="IPR023610">
    <property type="entry name" value="PInositol-4/5-P-5/4-kinase"/>
</dbReference>
<dbReference type="PANTHER" id="PTHR23086">
    <property type="entry name" value="PHOSPHATIDYLINOSITOL-4-PHOSPHATE 5-KINASE"/>
    <property type="match status" value="1"/>
</dbReference>
<dbReference type="SUPFAM" id="SSF56104">
    <property type="entry name" value="SAICAR synthase-like"/>
    <property type="match status" value="1"/>
</dbReference>
<protein>
    <recommendedName>
        <fullName evidence="6">Phosphatidylinositol 4-phosphate 5-kinase</fullName>
        <ecNumber evidence="6">2.7.1.68</ecNumber>
    </recommendedName>
</protein>
<name>A0A8K0GV18_9ROSA</name>
<dbReference type="AlphaFoldDB" id="A0A8K0GV18"/>
<dbReference type="PANTHER" id="PTHR23086:SF25">
    <property type="entry name" value="PHOSPHATIDYLINOSITOL 4-PHOSPHATE 5-KINASE 8"/>
    <property type="match status" value="1"/>
</dbReference>
<dbReference type="SMART" id="SM00698">
    <property type="entry name" value="MORN"/>
    <property type="match status" value="8"/>
</dbReference>
<dbReference type="GO" id="GO:0016308">
    <property type="term" value="F:1-phosphatidylinositol-4-phosphate 5-kinase activity"/>
    <property type="evidence" value="ECO:0007669"/>
    <property type="project" value="UniProtKB-UniRule"/>
</dbReference>
<dbReference type="Gene3D" id="2.20.110.10">
    <property type="entry name" value="Histone H3 K4-specific methyltransferase SET7/9 N-terminal domain"/>
    <property type="match status" value="3"/>
</dbReference>
<dbReference type="SMART" id="SM00330">
    <property type="entry name" value="PIPKc"/>
    <property type="match status" value="1"/>
</dbReference>
<dbReference type="Pfam" id="PF02493">
    <property type="entry name" value="MORN"/>
    <property type="match status" value="8"/>
</dbReference>
<evidence type="ECO:0000313" key="9">
    <source>
        <dbReference type="Proteomes" id="UP000796880"/>
    </source>
</evidence>
<evidence type="ECO:0000256" key="4">
    <source>
        <dbReference type="ARBA" id="ARBA00022777"/>
    </source>
</evidence>
<keyword evidence="4 6" id="KW-0418">Kinase</keyword>
<keyword evidence="5 6" id="KW-0067">ATP-binding</keyword>
<feature type="domain" description="PIPK" evidence="7">
    <location>
        <begin position="355"/>
        <end position="730"/>
    </location>
</feature>
<dbReference type="Gene3D" id="3.30.810.10">
    <property type="entry name" value="2-Layer Sandwich"/>
    <property type="match status" value="1"/>
</dbReference>
<gene>
    <name evidence="8" type="ORF">FNV43_RR22262</name>
</gene>
<evidence type="ECO:0000256" key="3">
    <source>
        <dbReference type="ARBA" id="ARBA00022741"/>
    </source>
</evidence>
<dbReference type="InterPro" id="IPR002498">
    <property type="entry name" value="PInositol-4-P-4/5-kinase_core"/>
</dbReference>
<evidence type="ECO:0000256" key="1">
    <source>
        <dbReference type="ARBA" id="ARBA00022679"/>
    </source>
</evidence>
<dbReference type="GO" id="GO:0005886">
    <property type="term" value="C:plasma membrane"/>
    <property type="evidence" value="ECO:0007669"/>
    <property type="project" value="TreeGrafter"/>
</dbReference>
<reference evidence="8" key="1">
    <citation type="submission" date="2020-03" db="EMBL/GenBank/DDBJ databases">
        <title>A high-quality chromosome-level genome assembly of a woody plant with both climbing and erect habits, Rhamnella rubrinervis.</title>
        <authorList>
            <person name="Lu Z."/>
            <person name="Yang Y."/>
            <person name="Zhu X."/>
            <person name="Sun Y."/>
        </authorList>
    </citation>
    <scope>NUCLEOTIDE SEQUENCE</scope>
    <source>
        <strain evidence="8">BYM</strain>
        <tissue evidence="8">Leaf</tissue>
    </source>
</reference>
<sequence length="734" mass="83419">MEDTERDGEKTFSNGDVYVGNFKGILPHGKGKYTWSDGTVYEGDWEEGKMTGKGKIIWSSRASYEGEFSGGYLHGFGTFIGLDGSVYRGYWRMNILHGFGKKQYCNSDIYEGLWREGVHEGSGRYSWNSGNTYIGSWKGGKMCGRGVMKWANGDLYNGIWLNGLRHGSGIYKFADGGYYYGMWSRGLKDGKGMFYPAGSKHPSLEKCCSSHEYDNNGNSLLSCSMNSEEQSAKRPNVKRSLSEKISIGGILRSSSRISHRSKTVSLNENHSPCDPSRDDFICHNPSSTSFHTSEEGQHELDNNTVVYEREYMQGVLIKERIKNYAEISKKFKQHNKFNANDSKKSSWLDIFEGNRSNFLRLNLQLGIRYTVGKITPVPMREVRSSDFGDRARIRMYFPKMVPNLHLPTNQLISTGKTIALWNLREMFKLDAAEYMMSICDENGLRELSSPGKSGSIFYLSHDDRFVTKTLKKPELKVLLKMLPNYYQHVGKHENTLITKFFGLHRIKLRGGKKVRFVVMGNMFFTELQIHRRYDLKGQILLDCKFLESQQIIDYSLLLGLHFRAPELKSLEPCGNHNHESIHNGDGEDSAEGLLIPSNGLLLVTHEPDSVSTAPGPHIRGSTLKAYSLGDKEADLLLPGTGRLRVQLGVNMPALANRKLSPEEFDSDEVELFEIYDVVLYLGIIDILQEYNLKKKLEHAYKSLRFNPMTISVVEPKLYAKRFINFMQKVFPEVP</sequence>
<evidence type="ECO:0000313" key="8">
    <source>
        <dbReference type="EMBL" id="KAF3435175.1"/>
    </source>
</evidence>
<evidence type="ECO:0000256" key="6">
    <source>
        <dbReference type="PIRNR" id="PIRNR037274"/>
    </source>
</evidence>
<dbReference type="Gene3D" id="3.30.800.10">
    <property type="entry name" value="Phosphatidylinositol Phosphate Kinase II Beta"/>
    <property type="match status" value="1"/>
</dbReference>
<dbReference type="PROSITE" id="PS51455">
    <property type="entry name" value="PIPK"/>
    <property type="match status" value="1"/>
</dbReference>
<keyword evidence="3 6" id="KW-0547">Nucleotide-binding</keyword>
<keyword evidence="9" id="KW-1185">Reference proteome</keyword>
<dbReference type="Proteomes" id="UP000796880">
    <property type="component" value="Unassembled WGS sequence"/>
</dbReference>
<accession>A0A8K0GV18</accession>
<comment type="caution">
    <text evidence="8">The sequence shown here is derived from an EMBL/GenBank/DDBJ whole genome shotgun (WGS) entry which is preliminary data.</text>
</comment>
<keyword evidence="2" id="KW-0677">Repeat</keyword>
<proteinExistence type="predicted"/>